<comment type="caution">
    <text evidence="2">The sequence shown here is derived from an EMBL/GenBank/DDBJ whole genome shotgun (WGS) entry which is preliminary data.</text>
</comment>
<dbReference type="RefSeq" id="WP_284053346.1">
    <property type="nucleotide sequence ID" value="NZ_JAGRQC010000001.1"/>
</dbReference>
<dbReference type="Proteomes" id="UP000676996">
    <property type="component" value="Unassembled WGS sequence"/>
</dbReference>
<organism evidence="2 3">
    <name type="scientific">Stakelama marina</name>
    <dbReference type="NCBI Taxonomy" id="2826939"/>
    <lineage>
        <taxon>Bacteria</taxon>
        <taxon>Pseudomonadati</taxon>
        <taxon>Pseudomonadota</taxon>
        <taxon>Alphaproteobacteria</taxon>
        <taxon>Sphingomonadales</taxon>
        <taxon>Sphingomonadaceae</taxon>
        <taxon>Stakelama</taxon>
    </lineage>
</organism>
<gene>
    <name evidence="2" type="ORF">J7S20_06230</name>
</gene>
<accession>A0A8T4IIT4</accession>
<keyword evidence="1" id="KW-1133">Transmembrane helix</keyword>
<reference evidence="2" key="1">
    <citation type="submission" date="2021-04" db="EMBL/GenBank/DDBJ databases">
        <title>Ouciella asimina sp. nov., isolated from the surface seawater in the hydrothermal field of Okinawa Trough.</title>
        <authorList>
            <person name="Shuang W."/>
        </authorList>
    </citation>
    <scope>NUCLEOTIDE SEQUENCE</scope>
    <source>
        <strain evidence="2">LXI357</strain>
    </source>
</reference>
<keyword evidence="1" id="KW-0812">Transmembrane</keyword>
<dbReference type="EMBL" id="JAGRQC010000001">
    <property type="protein sequence ID" value="MBR0552096.1"/>
    <property type="molecule type" value="Genomic_DNA"/>
</dbReference>
<evidence type="ECO:0000313" key="3">
    <source>
        <dbReference type="Proteomes" id="UP000676996"/>
    </source>
</evidence>
<keyword evidence="1" id="KW-0472">Membrane</keyword>
<protein>
    <submittedName>
        <fullName evidence="2">Uncharacterized protein</fullName>
    </submittedName>
</protein>
<keyword evidence="3" id="KW-1185">Reference proteome</keyword>
<sequence>MSNELRLLFKVNRVSHWTVLQNEGADVMRILKMAATLGAAAGLMGSTVAMAAPATRANTALPTANKTVATNGVRTSAAVKKDSKLSSTGYVVAALAAAAVVGGIVAAASSDSNADSPG</sequence>
<name>A0A8T4IIT4_9SPHN</name>
<evidence type="ECO:0000256" key="1">
    <source>
        <dbReference type="SAM" id="Phobius"/>
    </source>
</evidence>
<feature type="transmembrane region" description="Helical" evidence="1">
    <location>
        <begin position="90"/>
        <end position="109"/>
    </location>
</feature>
<dbReference type="AlphaFoldDB" id="A0A8T4IIT4"/>
<proteinExistence type="predicted"/>
<evidence type="ECO:0000313" key="2">
    <source>
        <dbReference type="EMBL" id="MBR0552096.1"/>
    </source>
</evidence>